<dbReference type="AlphaFoldDB" id="A0A017HNS7"/>
<dbReference type="Proteomes" id="UP000019666">
    <property type="component" value="Unassembled WGS sequence"/>
</dbReference>
<keyword evidence="2" id="KW-1185">Reference proteome</keyword>
<dbReference type="RefSeq" id="WP_169791113.1">
    <property type="nucleotide sequence ID" value="NZ_KK088522.1"/>
</dbReference>
<reference evidence="1 2" key="1">
    <citation type="submission" date="2013-02" db="EMBL/GenBank/DDBJ databases">
        <authorList>
            <person name="Fiebig A."/>
            <person name="Goeker M."/>
            <person name="Klenk H.-P.P."/>
        </authorList>
    </citation>
    <scope>NUCLEOTIDE SEQUENCE [LARGE SCALE GENOMIC DNA]</scope>
    <source>
        <strain evidence="1 2">DSM 19309</strain>
    </source>
</reference>
<proteinExistence type="predicted"/>
<gene>
    <name evidence="1" type="ORF">Rumeso_02605</name>
</gene>
<evidence type="ECO:0000313" key="2">
    <source>
        <dbReference type="Proteomes" id="UP000019666"/>
    </source>
</evidence>
<sequence>MTLLNNLRDAARKSFAYRRTLNELRGVPEHLAEDLGIYPGDARRLAREAVYG</sequence>
<evidence type="ECO:0000313" key="1">
    <source>
        <dbReference type="EMBL" id="EYD75823.1"/>
    </source>
</evidence>
<accession>A0A017HNS7</accession>
<dbReference type="EMBL" id="AOSK01000065">
    <property type="protein sequence ID" value="EYD75823.1"/>
    <property type="molecule type" value="Genomic_DNA"/>
</dbReference>
<evidence type="ECO:0008006" key="3">
    <source>
        <dbReference type="Google" id="ProtNLM"/>
    </source>
</evidence>
<protein>
    <recommendedName>
        <fullName evidence="3">DUF1127 domain-containing protein</fullName>
    </recommendedName>
</protein>
<organism evidence="1 2">
    <name type="scientific">Rubellimicrobium mesophilum DSM 19309</name>
    <dbReference type="NCBI Taxonomy" id="442562"/>
    <lineage>
        <taxon>Bacteria</taxon>
        <taxon>Pseudomonadati</taxon>
        <taxon>Pseudomonadota</taxon>
        <taxon>Alphaproteobacteria</taxon>
        <taxon>Rhodobacterales</taxon>
        <taxon>Roseobacteraceae</taxon>
        <taxon>Rubellimicrobium</taxon>
    </lineage>
</organism>
<dbReference type="HOGENOM" id="CLU_178481_4_1_5"/>
<comment type="caution">
    <text evidence="1">The sequence shown here is derived from an EMBL/GenBank/DDBJ whole genome shotgun (WGS) entry which is preliminary data.</text>
</comment>
<name>A0A017HNS7_9RHOB</name>
<dbReference type="STRING" id="442562.Rumeso_02605"/>